<dbReference type="AlphaFoldDB" id="A0A0F9I7Y0"/>
<evidence type="ECO:0000313" key="1">
    <source>
        <dbReference type="EMBL" id="KKM23632.1"/>
    </source>
</evidence>
<sequence>MGFGKVVKEDYKDIEIMTRKIRVKLRSFDSGLYRVTSYFMDRKSPQFMLERNKELESEVIRLTKMLENKQITSLKEGEHIVEQSLDDT</sequence>
<proteinExistence type="predicted"/>
<protein>
    <submittedName>
        <fullName evidence="1">Uncharacterized protein</fullName>
    </submittedName>
</protein>
<dbReference type="EMBL" id="LAZR01013085">
    <property type="protein sequence ID" value="KKM23632.1"/>
    <property type="molecule type" value="Genomic_DNA"/>
</dbReference>
<name>A0A0F9I7Y0_9ZZZZ</name>
<reference evidence="1" key="1">
    <citation type="journal article" date="2015" name="Nature">
        <title>Complex archaea that bridge the gap between prokaryotes and eukaryotes.</title>
        <authorList>
            <person name="Spang A."/>
            <person name="Saw J.H."/>
            <person name="Jorgensen S.L."/>
            <person name="Zaremba-Niedzwiedzka K."/>
            <person name="Martijn J."/>
            <person name="Lind A.E."/>
            <person name="van Eijk R."/>
            <person name="Schleper C."/>
            <person name="Guy L."/>
            <person name="Ettema T.J."/>
        </authorList>
    </citation>
    <scope>NUCLEOTIDE SEQUENCE</scope>
</reference>
<gene>
    <name evidence="1" type="ORF">LCGC14_1613170</name>
</gene>
<accession>A0A0F9I7Y0</accession>
<organism evidence="1">
    <name type="scientific">marine sediment metagenome</name>
    <dbReference type="NCBI Taxonomy" id="412755"/>
    <lineage>
        <taxon>unclassified sequences</taxon>
        <taxon>metagenomes</taxon>
        <taxon>ecological metagenomes</taxon>
    </lineage>
</organism>
<comment type="caution">
    <text evidence="1">The sequence shown here is derived from an EMBL/GenBank/DDBJ whole genome shotgun (WGS) entry which is preliminary data.</text>
</comment>